<dbReference type="Pfam" id="PF14580">
    <property type="entry name" value="LRR_9"/>
    <property type="match status" value="1"/>
</dbReference>
<keyword evidence="4" id="KW-0418">Kinase</keyword>
<feature type="region of interest" description="Disordered" evidence="2">
    <location>
        <begin position="815"/>
        <end position="895"/>
    </location>
</feature>
<dbReference type="FunFam" id="3.80.10.10:FF:000238">
    <property type="entry name" value="Leucine rich repeats and guanylate kinase domain containing"/>
    <property type="match status" value="1"/>
</dbReference>
<dbReference type="InterPro" id="IPR008144">
    <property type="entry name" value="Guanylate_kin-like_dom"/>
</dbReference>
<dbReference type="SMART" id="SM00072">
    <property type="entry name" value="GuKc"/>
    <property type="match status" value="1"/>
</dbReference>
<dbReference type="CDD" id="cd00071">
    <property type="entry name" value="GMPK"/>
    <property type="match status" value="1"/>
</dbReference>
<accession>A0AAV6Q7N8</accession>
<feature type="compositionally biased region" description="Basic and acidic residues" evidence="2">
    <location>
        <begin position="147"/>
        <end position="158"/>
    </location>
</feature>
<evidence type="ECO:0000256" key="1">
    <source>
        <dbReference type="ARBA" id="ARBA00022679"/>
    </source>
</evidence>
<proteinExistence type="predicted"/>
<dbReference type="PROSITE" id="PS51450">
    <property type="entry name" value="LRR"/>
    <property type="match status" value="5"/>
</dbReference>
<sequence length="895" mass="99366">MKKTTKPEFSSAVSPEPLTDAAASAQAPSTDKPEGNRAMEVKQKTLRRKSGKEVNPKGKETTSPGEFSSAVSPEPLADAPSSDTPEENRDMEMKQETSRQKSGEGEGEGGEKEEEVNPNNRETGQEFSSAVSPEPLADAAASTEAPSSDKPEENKDKVENGVLTAELISRRISQMGRFGIGLQHLYHHLALPNYNLSDVSILCSYVHLQKLELPHNKIKDLSCVSHMPYLFILDASHNHISDFFGFQPPKNLKVANFSYNRMTKMKDLSAYLCLTKLDLDYNGFSEISGLEQCTMLTHLSLAHNRISRISGLYNLPLSHLCLRGNQLERIEGLETIKSLQFLDLSLNRIRSLSGLQNLCILSSLNLKKNLISEIKECKHIHELSLLRDLNLLQNPVQEQQDYRLSVVFLLQHLTMLDQEKVTAEEKVSSVNKYDPPIEVVAARDHMTHLVYQLMQPQMLYDSTLPSADSPYPILVLTGPQGCGKRELAHRLCQDLNECFGYGICHTTRGPYFGEENGIDYHFVSEEDFQNMIHMGKFIQTMHYGGHRYGLTRDAIEEVARDGLACCVHMELEGVLSLKNSFFEPRYVLLLPTDVEKYTGHLKSRSIYEPAQIDVAVSRIDLYTNTIEQQPGFFDNVIPCDDWEEVYPTLRQIVKEYLLSEELKGENNNRADDASTAHEPDEKPPSPLSTLMSHFSATLDPSDPAHANYFTRIQAELSPQKNPTELASIRRREQLVREAVMGKSPGVYSLLFKSSTQNAPSSQQNSDSQHLEESRETHTKSSGSEESHASTALSVPTSAAAFEEQVNGSALGHAVETPKDHLESDQSANTSRADSDHLAAVASSPSSDRRPGSNMKPLLPPIPAGRKTPLVPSMSPSPRGSPNTAATEEGQTNTEQ</sequence>
<feature type="compositionally biased region" description="Polar residues" evidence="2">
    <location>
        <begin position="117"/>
        <end position="131"/>
    </location>
</feature>
<feature type="domain" description="Guanylate kinase-like" evidence="3">
    <location>
        <begin position="471"/>
        <end position="654"/>
    </location>
</feature>
<dbReference type="Proteomes" id="UP000693946">
    <property type="component" value="Linkage Group LG7"/>
</dbReference>
<dbReference type="PANTHER" id="PTHR23117:SF18">
    <property type="entry name" value="LEUCINE-RICH REPEAT AND GUANYLATE KINASE DOMAIN-CONTAINING PROTEIN"/>
    <property type="match status" value="1"/>
</dbReference>
<dbReference type="GO" id="GO:0005829">
    <property type="term" value="C:cytosol"/>
    <property type="evidence" value="ECO:0007669"/>
    <property type="project" value="TreeGrafter"/>
</dbReference>
<gene>
    <name evidence="4" type="ORF">JOB18_033713</name>
</gene>
<feature type="compositionally biased region" description="Polar residues" evidence="2">
    <location>
        <begin position="754"/>
        <end position="767"/>
    </location>
</feature>
<reference evidence="4 5" key="1">
    <citation type="journal article" date="2021" name="Sci. Rep.">
        <title>Chromosome anchoring in Senegalese sole (Solea senegalensis) reveals sex-associated markers and genome rearrangements in flatfish.</title>
        <authorList>
            <person name="Guerrero-Cozar I."/>
            <person name="Gomez-Garrido J."/>
            <person name="Berbel C."/>
            <person name="Martinez-Blanch J.F."/>
            <person name="Alioto T."/>
            <person name="Claros M.G."/>
            <person name="Gagnaire P.A."/>
            <person name="Manchado M."/>
        </authorList>
    </citation>
    <scope>NUCLEOTIDE SEQUENCE [LARGE SCALE GENOMIC DNA]</scope>
    <source>
        <strain evidence="4">Sse05_10M</strain>
    </source>
</reference>
<comment type="caution">
    <text evidence="4">The sequence shown here is derived from an EMBL/GenBank/DDBJ whole genome shotgun (WGS) entry which is preliminary data.</text>
</comment>
<dbReference type="PROSITE" id="PS50052">
    <property type="entry name" value="GUANYLATE_KINASE_2"/>
    <property type="match status" value="1"/>
</dbReference>
<keyword evidence="1" id="KW-0808">Transferase</keyword>
<feature type="region of interest" description="Disordered" evidence="2">
    <location>
        <begin position="754"/>
        <end position="792"/>
    </location>
</feature>
<protein>
    <submittedName>
        <fullName evidence="4">Leucine-rich repeat and guanylate kinase domain-containing protein isoform X3</fullName>
    </submittedName>
</protein>
<dbReference type="EMBL" id="JAGKHQ010000019">
    <property type="protein sequence ID" value="KAG7482919.1"/>
    <property type="molecule type" value="Genomic_DNA"/>
</dbReference>
<dbReference type="AlphaFoldDB" id="A0AAV6Q7N8"/>
<feature type="compositionally biased region" description="Basic and acidic residues" evidence="2">
    <location>
        <begin position="51"/>
        <end position="60"/>
    </location>
</feature>
<dbReference type="InterPro" id="IPR008145">
    <property type="entry name" value="GK/Ca_channel_bsu"/>
</dbReference>
<keyword evidence="5" id="KW-1185">Reference proteome</keyword>
<name>A0AAV6Q7N8_SOLSE</name>
<feature type="region of interest" description="Disordered" evidence="2">
    <location>
        <begin position="1"/>
        <end position="158"/>
    </location>
</feature>
<evidence type="ECO:0000313" key="5">
    <source>
        <dbReference type="Proteomes" id="UP000693946"/>
    </source>
</evidence>
<feature type="compositionally biased region" description="Polar residues" evidence="2">
    <location>
        <begin position="873"/>
        <end position="895"/>
    </location>
</feature>
<feature type="compositionally biased region" description="Acidic residues" evidence="2">
    <location>
        <begin position="105"/>
        <end position="116"/>
    </location>
</feature>
<feature type="compositionally biased region" description="Basic and acidic residues" evidence="2">
    <location>
        <begin position="768"/>
        <end position="787"/>
    </location>
</feature>
<evidence type="ECO:0000259" key="3">
    <source>
        <dbReference type="PROSITE" id="PS50052"/>
    </source>
</evidence>
<organism evidence="4 5">
    <name type="scientific">Solea senegalensis</name>
    <name type="common">Senegalese sole</name>
    <dbReference type="NCBI Taxonomy" id="28829"/>
    <lineage>
        <taxon>Eukaryota</taxon>
        <taxon>Metazoa</taxon>
        <taxon>Chordata</taxon>
        <taxon>Craniata</taxon>
        <taxon>Vertebrata</taxon>
        <taxon>Euteleostomi</taxon>
        <taxon>Actinopterygii</taxon>
        <taxon>Neopterygii</taxon>
        <taxon>Teleostei</taxon>
        <taxon>Neoteleostei</taxon>
        <taxon>Acanthomorphata</taxon>
        <taxon>Carangaria</taxon>
        <taxon>Pleuronectiformes</taxon>
        <taxon>Pleuronectoidei</taxon>
        <taxon>Soleidae</taxon>
        <taxon>Solea</taxon>
    </lineage>
</organism>
<evidence type="ECO:0000313" key="4">
    <source>
        <dbReference type="EMBL" id="KAG7482919.1"/>
    </source>
</evidence>
<dbReference type="InterPro" id="IPR001611">
    <property type="entry name" value="Leu-rich_rpt"/>
</dbReference>
<dbReference type="GO" id="GO:0004385">
    <property type="term" value="F:GMP kinase activity"/>
    <property type="evidence" value="ECO:0007669"/>
    <property type="project" value="TreeGrafter"/>
</dbReference>
<evidence type="ECO:0000256" key="2">
    <source>
        <dbReference type="SAM" id="MobiDB-lite"/>
    </source>
</evidence>
<feature type="compositionally biased region" description="Basic and acidic residues" evidence="2">
    <location>
        <begin position="31"/>
        <end position="43"/>
    </location>
</feature>
<feature type="compositionally biased region" description="Basic and acidic residues" evidence="2">
    <location>
        <begin position="664"/>
        <end position="683"/>
    </location>
</feature>
<dbReference type="FunFam" id="3.40.50.300:FF:000828">
    <property type="entry name" value="leucine-rich repeat and guanylate kinase domain-containing protein-like"/>
    <property type="match status" value="1"/>
</dbReference>
<dbReference type="SMART" id="SM00365">
    <property type="entry name" value="LRR_SD22"/>
    <property type="match status" value="6"/>
</dbReference>
<feature type="compositionally biased region" description="Basic and acidic residues" evidence="2">
    <location>
        <begin position="86"/>
        <end position="104"/>
    </location>
</feature>
<dbReference type="PANTHER" id="PTHR23117">
    <property type="entry name" value="GUANYLATE KINASE-RELATED"/>
    <property type="match status" value="1"/>
</dbReference>
<feature type="region of interest" description="Disordered" evidence="2">
    <location>
        <begin position="664"/>
        <end position="699"/>
    </location>
</feature>
<dbReference type="Pfam" id="PF00625">
    <property type="entry name" value="Guanylate_kin"/>
    <property type="match status" value="1"/>
</dbReference>
<feature type="compositionally biased region" description="Polar residues" evidence="2">
    <location>
        <begin position="61"/>
        <end position="71"/>
    </location>
</feature>